<keyword evidence="3" id="KW-1185">Reference proteome</keyword>
<name>A0A365H1R0_9ACTN</name>
<feature type="transmembrane region" description="Helical" evidence="1">
    <location>
        <begin position="196"/>
        <end position="218"/>
    </location>
</feature>
<dbReference type="Proteomes" id="UP000251891">
    <property type="component" value="Unassembled WGS sequence"/>
</dbReference>
<proteinExistence type="predicted"/>
<accession>A0A365H1R0</accession>
<keyword evidence="1" id="KW-0812">Transmembrane</keyword>
<dbReference type="EMBL" id="QLYX01000010">
    <property type="protein sequence ID" value="RAY13031.1"/>
    <property type="molecule type" value="Genomic_DNA"/>
</dbReference>
<reference evidence="2 3" key="1">
    <citation type="submission" date="2018-06" db="EMBL/GenBank/DDBJ databases">
        <title>Actinomadura craniellae sp. nov. isolated from marine sponge Craniella sp.</title>
        <authorList>
            <person name="Li L."/>
            <person name="Xu Q.H."/>
            <person name="Lin H.W."/>
            <person name="Lu Y.H."/>
        </authorList>
    </citation>
    <scope>NUCLEOTIDE SEQUENCE [LARGE SCALE GENOMIC DNA]</scope>
    <source>
        <strain evidence="2 3">LHW63021</strain>
    </source>
</reference>
<sequence>MLWRLTGVLLGVLALAGGVRFGVDDYRDVISFRRAEPCAPGVTEPWRDCLVADTALVRSRRTYTTPGTEDSPPETHYRLTLERTSGRVQTKNVGEGVYDAAEPGSRVGLRLWHGSIVAVQAGGLTSKANPPSAGGLMAALMLGWAGVGLLLWSLVCDGSPHSLFGEMGHRAFGWLFLGGWTVMIWINALAYGLDSWWGVAFLAVFWLFGASIAIGFILPIDTLASRSWFSGRGLRRARASGSGARRGLGRRPRARRR</sequence>
<evidence type="ECO:0000256" key="1">
    <source>
        <dbReference type="SAM" id="Phobius"/>
    </source>
</evidence>
<keyword evidence="1" id="KW-1133">Transmembrane helix</keyword>
<feature type="transmembrane region" description="Helical" evidence="1">
    <location>
        <begin position="133"/>
        <end position="152"/>
    </location>
</feature>
<keyword evidence="1" id="KW-0472">Membrane</keyword>
<protein>
    <submittedName>
        <fullName evidence="2">Uncharacterized protein</fullName>
    </submittedName>
</protein>
<comment type="caution">
    <text evidence="2">The sequence shown here is derived from an EMBL/GenBank/DDBJ whole genome shotgun (WGS) entry which is preliminary data.</text>
</comment>
<dbReference type="AlphaFoldDB" id="A0A365H1R0"/>
<organism evidence="2 3">
    <name type="scientific">Actinomadura craniellae</name>
    <dbReference type="NCBI Taxonomy" id="2231787"/>
    <lineage>
        <taxon>Bacteria</taxon>
        <taxon>Bacillati</taxon>
        <taxon>Actinomycetota</taxon>
        <taxon>Actinomycetes</taxon>
        <taxon>Streptosporangiales</taxon>
        <taxon>Thermomonosporaceae</taxon>
        <taxon>Actinomadura</taxon>
    </lineage>
</organism>
<gene>
    <name evidence="2" type="ORF">DPM19_21225</name>
</gene>
<evidence type="ECO:0000313" key="2">
    <source>
        <dbReference type="EMBL" id="RAY13031.1"/>
    </source>
</evidence>
<evidence type="ECO:0000313" key="3">
    <source>
        <dbReference type="Proteomes" id="UP000251891"/>
    </source>
</evidence>
<feature type="transmembrane region" description="Helical" evidence="1">
    <location>
        <begin position="172"/>
        <end position="190"/>
    </location>
</feature>